<dbReference type="GO" id="GO:0046872">
    <property type="term" value="F:metal ion binding"/>
    <property type="evidence" value="ECO:0007669"/>
    <property type="project" value="UniProtKB-KW"/>
</dbReference>
<dbReference type="GO" id="GO:0005789">
    <property type="term" value="C:endoplasmic reticulum membrane"/>
    <property type="evidence" value="ECO:0007669"/>
    <property type="project" value="UniProtKB-SubCell"/>
</dbReference>
<dbReference type="PANTHER" id="PTHR12147:SF22">
    <property type="entry name" value="ENDOPLASMIC RETICULUM METALLOPEPTIDASE 1"/>
    <property type="match status" value="1"/>
</dbReference>
<dbReference type="RefSeq" id="XP_015585016.1">
    <property type="nucleotide sequence ID" value="XM_015729530.1"/>
</dbReference>
<keyword evidence="9" id="KW-0862">Zinc</keyword>
<dbReference type="Pfam" id="PF04389">
    <property type="entry name" value="Peptidase_M28"/>
    <property type="match status" value="1"/>
</dbReference>
<feature type="transmembrane region" description="Helical" evidence="16">
    <location>
        <begin position="595"/>
        <end position="618"/>
    </location>
</feature>
<dbReference type="SUPFAM" id="SSF53187">
    <property type="entry name" value="Zn-dependent exopeptidases"/>
    <property type="match status" value="1"/>
</dbReference>
<keyword evidence="4" id="KW-0645">Protease</keyword>
<evidence type="ECO:0000313" key="21">
    <source>
        <dbReference type="RefSeq" id="XP_015585016.1"/>
    </source>
</evidence>
<evidence type="ECO:0000256" key="7">
    <source>
        <dbReference type="ARBA" id="ARBA00022801"/>
    </source>
</evidence>
<feature type="domain" description="Peptidase M28" evidence="17">
    <location>
        <begin position="197"/>
        <end position="390"/>
    </location>
</feature>
<evidence type="ECO:0000259" key="18">
    <source>
        <dbReference type="Pfam" id="PF22248"/>
    </source>
</evidence>
<keyword evidence="13" id="KW-0325">Glycoprotein</keyword>
<dbReference type="InterPro" id="IPR048024">
    <property type="entry name" value="Fxna-like_M28_dom"/>
</dbReference>
<evidence type="ECO:0000256" key="13">
    <source>
        <dbReference type="ARBA" id="ARBA00023180"/>
    </source>
</evidence>
<evidence type="ECO:0000259" key="19">
    <source>
        <dbReference type="Pfam" id="PF22249"/>
    </source>
</evidence>
<feature type="transmembrane region" description="Helical" evidence="16">
    <location>
        <begin position="542"/>
        <end position="563"/>
    </location>
</feature>
<feature type="transmembrane region" description="Helical" evidence="16">
    <location>
        <begin position="424"/>
        <end position="449"/>
    </location>
</feature>
<dbReference type="AlphaFoldDB" id="A0AAJ7FCH3"/>
<keyword evidence="11" id="KW-0482">Metalloprotease</keyword>
<feature type="transmembrane region" description="Helical" evidence="16">
    <location>
        <begin position="500"/>
        <end position="521"/>
    </location>
</feature>
<evidence type="ECO:0000256" key="8">
    <source>
        <dbReference type="ARBA" id="ARBA00022824"/>
    </source>
</evidence>
<evidence type="ECO:0000313" key="20">
    <source>
        <dbReference type="Proteomes" id="UP000694920"/>
    </source>
</evidence>
<evidence type="ECO:0000256" key="3">
    <source>
        <dbReference type="ARBA" id="ARBA00010918"/>
    </source>
</evidence>
<evidence type="ECO:0000256" key="12">
    <source>
        <dbReference type="ARBA" id="ARBA00023136"/>
    </source>
</evidence>
<dbReference type="InterPro" id="IPR045175">
    <property type="entry name" value="M28_fam"/>
</dbReference>
<comment type="similarity">
    <text evidence="3">Belongs to the peptidase M28 family.</text>
</comment>
<keyword evidence="10 16" id="KW-1133">Transmembrane helix</keyword>
<feature type="transmembrane region" description="Helical" evidence="16">
    <location>
        <begin position="569"/>
        <end position="588"/>
    </location>
</feature>
<keyword evidence="12 16" id="KW-0472">Membrane</keyword>
<dbReference type="PANTHER" id="PTHR12147">
    <property type="entry name" value="METALLOPEPTIDASE M28 FAMILY MEMBER"/>
    <property type="match status" value="1"/>
</dbReference>
<dbReference type="InterPro" id="IPR053973">
    <property type="entry name" value="ERMP1-like_C"/>
</dbReference>
<dbReference type="GeneID" id="107262886"/>
<evidence type="ECO:0000256" key="6">
    <source>
        <dbReference type="ARBA" id="ARBA00022723"/>
    </source>
</evidence>
<feature type="transmembrane region" description="Helical" evidence="16">
    <location>
        <begin position="461"/>
        <end position="488"/>
    </location>
</feature>
<dbReference type="Pfam" id="PF22249">
    <property type="entry name" value="ERMP1-TM"/>
    <property type="match status" value="1"/>
</dbReference>
<evidence type="ECO:0000256" key="15">
    <source>
        <dbReference type="SAM" id="MobiDB-lite"/>
    </source>
</evidence>
<feature type="region of interest" description="Disordered" evidence="15">
    <location>
        <begin position="1"/>
        <end position="27"/>
    </location>
</feature>
<comment type="cofactor">
    <cofactor evidence="1">
        <name>Zn(2+)</name>
        <dbReference type="ChEBI" id="CHEBI:29105"/>
    </cofactor>
</comment>
<dbReference type="InterPro" id="IPR007484">
    <property type="entry name" value="Peptidase_M28"/>
</dbReference>
<evidence type="ECO:0000256" key="16">
    <source>
        <dbReference type="SAM" id="Phobius"/>
    </source>
</evidence>
<sequence>MEGSTRGSNRQFENDANRQDIRYRLTRDSHPYNSVSTEEEKEEETFLIRQKLWYIRLAEHFKKMSSERCRNTIPTYWGTLFAVFVVVGILVVNYNTRWNLPTALTVESLRTAEEGDDLFIAERARADNIGLTKIGDRVVGSYENEVLAVEYLQNLLLQIQDQAINNKSVQISIETSSGGYYLSGTRGLTNMYANVTNVVARLSDVKMKDYALLVNCHFDSHLLAPGAADNGLNCAVMLEVLRVLSRSRTTLKYDVVFLFNGAEENPLQGSHAFITTSKWANIVKVVLNYDAAGNGGRESLFQDGPGNSWLTAYYASVVPHPSGSSILTDVYESGLIPSNTDFAIFRKFGNIPGLDMAHSLGGYIYHTSLDDYHRIPNGTYQNTGDNMMALVKALANAEELETATAASTGTVVFYDFYAILFIRYTWTVGIIINILVVLIALCGPLLFIYTSPYLKNTLVMFTINFISQLIGIILGIGLAILICLITDWANKPMSWFTRQWLLIGLVWTPTMIPMLIVNAILGRTPLTKVMSENSRFGRIQGIVLQCEAVTVLWCIVLLIGLIAGLKSSYVLTMVCGFSSSALLISAILRLERHTICWLSVYVVIGLLIPILYGFWTVNFMSSIISIMGRAGSQIVPDLYVSALYGLISVIFCSFWAPLICLLERPWTLITGFILATLIILFGVLFTTLGFPYSGEPTDPSPERFWLIHTQRTFHDISGNVIATDAGYWILNLDRNSPKLIQEAVPELQNAKVVDVSCNNNITYCGMPLWKTRDIPLVNKSVWVSSKAPTINQTEESILTAAWNSTTDEARRLYLNVSGSNRLNLILVPRAGVVLNSWSLLDNVTTTITWNDRPLYFILLSSASDPAGPWQLWLDMTVSTDVDAVIDILFVSHYFLYSRLADLPYKSILNQLPPWVVPLHWTSTTKSYIF</sequence>
<dbReference type="KEGG" id="ccin:107262886"/>
<dbReference type="Gene3D" id="3.40.630.10">
    <property type="entry name" value="Zn peptidases"/>
    <property type="match status" value="1"/>
</dbReference>
<evidence type="ECO:0000256" key="4">
    <source>
        <dbReference type="ARBA" id="ARBA00022670"/>
    </source>
</evidence>
<keyword evidence="7" id="KW-0378">Hydrolase</keyword>
<keyword evidence="20" id="KW-1185">Reference proteome</keyword>
<evidence type="ECO:0000256" key="10">
    <source>
        <dbReference type="ARBA" id="ARBA00022989"/>
    </source>
</evidence>
<feature type="domain" description="Endoplasmic reticulum metallopeptidase 1/1-A TM" evidence="19">
    <location>
        <begin position="454"/>
        <end position="670"/>
    </location>
</feature>
<keyword evidence="5 16" id="KW-0812">Transmembrane</keyword>
<dbReference type="GO" id="GO:0006508">
    <property type="term" value="P:proteolysis"/>
    <property type="evidence" value="ECO:0007669"/>
    <property type="project" value="UniProtKB-KW"/>
</dbReference>
<evidence type="ECO:0000256" key="5">
    <source>
        <dbReference type="ARBA" id="ARBA00022692"/>
    </source>
</evidence>
<dbReference type="Pfam" id="PF22248">
    <property type="entry name" value="ERMP1_C"/>
    <property type="match status" value="1"/>
</dbReference>
<keyword evidence="6" id="KW-0479">Metal-binding</keyword>
<feature type="transmembrane region" description="Helical" evidence="16">
    <location>
        <begin position="638"/>
        <end position="661"/>
    </location>
</feature>
<organism evidence="20 21">
    <name type="scientific">Cephus cinctus</name>
    <name type="common">Wheat stem sawfly</name>
    <dbReference type="NCBI Taxonomy" id="211228"/>
    <lineage>
        <taxon>Eukaryota</taxon>
        <taxon>Metazoa</taxon>
        <taxon>Ecdysozoa</taxon>
        <taxon>Arthropoda</taxon>
        <taxon>Hexapoda</taxon>
        <taxon>Insecta</taxon>
        <taxon>Pterygota</taxon>
        <taxon>Neoptera</taxon>
        <taxon>Endopterygota</taxon>
        <taxon>Hymenoptera</taxon>
        <taxon>Cephoidea</taxon>
        <taxon>Cephidae</taxon>
        <taxon>Cephus</taxon>
    </lineage>
</organism>
<feature type="compositionally biased region" description="Polar residues" evidence="15">
    <location>
        <begin position="1"/>
        <end position="11"/>
    </location>
</feature>
<reference evidence="21" key="1">
    <citation type="submission" date="2025-08" db="UniProtKB">
        <authorList>
            <consortium name="RefSeq"/>
        </authorList>
    </citation>
    <scope>IDENTIFICATION</scope>
</reference>
<accession>A0AAJ7FCH3</accession>
<evidence type="ECO:0000256" key="1">
    <source>
        <dbReference type="ARBA" id="ARBA00001947"/>
    </source>
</evidence>
<dbReference type="Proteomes" id="UP000694920">
    <property type="component" value="Unplaced"/>
</dbReference>
<comment type="subcellular location">
    <subcellularLocation>
        <location evidence="2">Endoplasmic reticulum membrane</location>
        <topology evidence="2">Multi-pass membrane protein</topology>
    </subcellularLocation>
</comment>
<keyword evidence="8" id="KW-0256">Endoplasmic reticulum</keyword>
<evidence type="ECO:0000259" key="17">
    <source>
        <dbReference type="Pfam" id="PF04389"/>
    </source>
</evidence>
<evidence type="ECO:0000256" key="2">
    <source>
        <dbReference type="ARBA" id="ARBA00004477"/>
    </source>
</evidence>
<evidence type="ECO:0000256" key="14">
    <source>
        <dbReference type="ARBA" id="ARBA00078796"/>
    </source>
</evidence>
<feature type="compositionally biased region" description="Basic and acidic residues" evidence="15">
    <location>
        <begin position="12"/>
        <end position="27"/>
    </location>
</feature>
<proteinExistence type="inferred from homology"/>
<dbReference type="InterPro" id="IPR053974">
    <property type="entry name" value="ERMP1_1-A_TM"/>
</dbReference>
<dbReference type="CDD" id="cd03875">
    <property type="entry name" value="M28_Fxna_like"/>
    <property type="match status" value="1"/>
</dbReference>
<evidence type="ECO:0000256" key="9">
    <source>
        <dbReference type="ARBA" id="ARBA00022833"/>
    </source>
</evidence>
<dbReference type="GO" id="GO:0008235">
    <property type="term" value="F:metalloexopeptidase activity"/>
    <property type="evidence" value="ECO:0007669"/>
    <property type="project" value="InterPro"/>
</dbReference>
<feature type="domain" description="Endoplasmic reticulum metallopeptidase 1-like C-terminal" evidence="18">
    <location>
        <begin position="699"/>
        <end position="927"/>
    </location>
</feature>
<evidence type="ECO:0000256" key="11">
    <source>
        <dbReference type="ARBA" id="ARBA00023049"/>
    </source>
</evidence>
<gene>
    <name evidence="21" type="primary">LOC107262886</name>
</gene>
<protein>
    <recommendedName>
        <fullName evidence="14">FXNA-like protease</fullName>
    </recommendedName>
</protein>
<dbReference type="FunFam" id="3.40.630.10:FF:000008">
    <property type="entry name" value="Endoplasmic reticulum metallopeptidase 1"/>
    <property type="match status" value="1"/>
</dbReference>
<name>A0AAJ7FCH3_CEPCN</name>
<feature type="transmembrane region" description="Helical" evidence="16">
    <location>
        <begin position="73"/>
        <end position="94"/>
    </location>
</feature>
<feature type="transmembrane region" description="Helical" evidence="16">
    <location>
        <begin position="668"/>
        <end position="692"/>
    </location>
</feature>